<dbReference type="Gene3D" id="3.40.30.10">
    <property type="entry name" value="Glutaredoxin"/>
    <property type="match status" value="1"/>
</dbReference>
<dbReference type="PANTHER" id="PTHR28071">
    <property type="entry name" value="REDOX PROTEIN FMP46, MITOCHONDRIAL-RELATED"/>
    <property type="match status" value="1"/>
</dbReference>
<reference evidence="7 8" key="1">
    <citation type="journal article" date="2011" name="Proc. Natl. Acad. Sci. U.S.A.">
        <title>Comparative genomics of xylose-fermenting fungi for enhanced biofuel production.</title>
        <authorList>
            <person name="Wohlbach D.J."/>
            <person name="Kuo A."/>
            <person name="Sato T.K."/>
            <person name="Potts K.M."/>
            <person name="Salamov A.A."/>
            <person name="LaButti K.M."/>
            <person name="Sun H."/>
            <person name="Clum A."/>
            <person name="Pangilinan J.L."/>
            <person name="Lindquist E.A."/>
            <person name="Lucas S."/>
            <person name="Lapidus A."/>
            <person name="Jin M."/>
            <person name="Gunawan C."/>
            <person name="Balan V."/>
            <person name="Dale B.E."/>
            <person name="Jeffries T.W."/>
            <person name="Zinkel R."/>
            <person name="Barry K.W."/>
            <person name="Grigoriev I.V."/>
            <person name="Gasch A.P."/>
        </authorList>
    </citation>
    <scope>NUCLEOTIDE SEQUENCE [LARGE SCALE GENOMIC DNA]</scope>
    <source>
        <strain evidence="8">NRRL Y-27907 / 11-Y1</strain>
    </source>
</reference>
<dbReference type="InterPro" id="IPR012882">
    <property type="entry name" value="Fmp46"/>
</dbReference>
<dbReference type="OMA" id="TITIFHN"/>
<dbReference type="GeneID" id="18871712"/>
<dbReference type="AlphaFoldDB" id="G3AUZ3"/>
<sequence>MPIMSLLKTLQSTPATITIFHNSKIPLSNKLFRILQSAAHRQSHTPNTPFAAVPVPKFEINVMKDQMPTYDQYLHFLNQCNHDKASLHDSYPFLKGRKKHYYETSHSGHSVTIRGVDMDRIFTEEEYEMIYDAFNKIQELGDNIRDVTPADVFKAPLVVDWDQNKLAHDEATLKTMLAKYVPESEHYSGSGTGIAMDAQPVVN</sequence>
<comment type="subcellular location">
    <subcellularLocation>
        <location evidence="2">Mitochondrion</location>
    </subcellularLocation>
</comment>
<protein>
    <submittedName>
        <fullName evidence="7">Uncharacterized protein</fullName>
    </submittedName>
</protein>
<keyword evidence="4" id="KW-0809">Transit peptide</keyword>
<dbReference type="InParanoid" id="G3AUZ3"/>
<name>G3AUZ3_SPAPN</name>
<dbReference type="RefSeq" id="XP_007377616.1">
    <property type="nucleotide sequence ID" value="XM_007377554.1"/>
</dbReference>
<evidence type="ECO:0000256" key="2">
    <source>
        <dbReference type="ARBA" id="ARBA00004173"/>
    </source>
</evidence>
<dbReference type="Proteomes" id="UP000000709">
    <property type="component" value="Unassembled WGS sequence"/>
</dbReference>
<dbReference type="SUPFAM" id="SSF52833">
    <property type="entry name" value="Thioredoxin-like"/>
    <property type="match status" value="1"/>
</dbReference>
<organism evidence="8">
    <name type="scientific">Spathaspora passalidarum (strain NRRL Y-27907 / 11-Y1)</name>
    <dbReference type="NCBI Taxonomy" id="619300"/>
    <lineage>
        <taxon>Eukaryota</taxon>
        <taxon>Fungi</taxon>
        <taxon>Dikarya</taxon>
        <taxon>Ascomycota</taxon>
        <taxon>Saccharomycotina</taxon>
        <taxon>Pichiomycetes</taxon>
        <taxon>Debaryomycetaceae</taxon>
        <taxon>Spathaspora</taxon>
    </lineage>
</organism>
<dbReference type="OrthoDB" id="4044803at2759"/>
<dbReference type="KEGG" id="spaa:SPAPADRAFT_52711"/>
<evidence type="ECO:0000256" key="3">
    <source>
        <dbReference type="ARBA" id="ARBA00009734"/>
    </source>
</evidence>
<evidence type="ECO:0000256" key="1">
    <source>
        <dbReference type="ARBA" id="ARBA00002963"/>
    </source>
</evidence>
<comment type="similarity">
    <text evidence="3">Belongs to the FMP46 family.</text>
</comment>
<evidence type="ECO:0000256" key="5">
    <source>
        <dbReference type="ARBA" id="ARBA00023002"/>
    </source>
</evidence>
<dbReference type="Pfam" id="PF07955">
    <property type="entry name" value="DUF1687"/>
    <property type="match status" value="1"/>
</dbReference>
<comment type="function">
    <text evidence="1">Putative mitochondrial redox protein which could be involved in the reduction of small toxic molecules.</text>
</comment>
<evidence type="ECO:0000256" key="6">
    <source>
        <dbReference type="ARBA" id="ARBA00023128"/>
    </source>
</evidence>
<dbReference type="PANTHER" id="PTHR28071:SF1">
    <property type="entry name" value="REDOX PROTEIN FMP46, MITOCHONDRIAL-RELATED"/>
    <property type="match status" value="1"/>
</dbReference>
<evidence type="ECO:0000256" key="4">
    <source>
        <dbReference type="ARBA" id="ARBA00022946"/>
    </source>
</evidence>
<accession>G3AUZ3</accession>
<keyword evidence="6" id="KW-0496">Mitochondrion</keyword>
<dbReference type="InterPro" id="IPR036249">
    <property type="entry name" value="Thioredoxin-like_sf"/>
</dbReference>
<keyword evidence="5" id="KW-0560">Oxidoreductase</keyword>
<dbReference type="HOGENOM" id="CLU_108996_0_0_1"/>
<dbReference type="eggNOG" id="ENOG502SVID">
    <property type="taxonomic scope" value="Eukaryota"/>
</dbReference>
<dbReference type="GO" id="GO:0016491">
    <property type="term" value="F:oxidoreductase activity"/>
    <property type="evidence" value="ECO:0007669"/>
    <property type="project" value="UniProtKB-KW"/>
</dbReference>
<evidence type="ECO:0000313" key="8">
    <source>
        <dbReference type="Proteomes" id="UP000000709"/>
    </source>
</evidence>
<dbReference type="GO" id="GO:0005739">
    <property type="term" value="C:mitochondrion"/>
    <property type="evidence" value="ECO:0007669"/>
    <property type="project" value="UniProtKB-SubCell"/>
</dbReference>
<dbReference type="EMBL" id="GL996506">
    <property type="protein sequence ID" value="EGW29850.1"/>
    <property type="molecule type" value="Genomic_DNA"/>
</dbReference>
<proteinExistence type="inferred from homology"/>
<keyword evidence="8" id="KW-1185">Reference proteome</keyword>
<gene>
    <name evidence="7" type="ORF">SPAPADRAFT_52711</name>
</gene>
<evidence type="ECO:0000313" key="7">
    <source>
        <dbReference type="EMBL" id="EGW29850.1"/>
    </source>
</evidence>